<comment type="caution">
    <text evidence="3">The sequence shown here is derived from an EMBL/GenBank/DDBJ whole genome shotgun (WGS) entry which is preliminary data.</text>
</comment>
<evidence type="ECO:0000256" key="1">
    <source>
        <dbReference type="SAM" id="MobiDB-lite"/>
    </source>
</evidence>
<proteinExistence type="predicted"/>
<dbReference type="Proteomes" id="UP001139410">
    <property type="component" value="Unassembled WGS sequence"/>
</dbReference>
<dbReference type="PANTHER" id="PTHR43685:SF2">
    <property type="entry name" value="GLYCOSYLTRANSFERASE 2-LIKE DOMAIN-CONTAINING PROTEIN"/>
    <property type="match status" value="1"/>
</dbReference>
<dbReference type="RefSeq" id="WP_235066017.1">
    <property type="nucleotide sequence ID" value="NZ_JAKFGM010000001.1"/>
</dbReference>
<dbReference type="Pfam" id="PF00535">
    <property type="entry name" value="Glycos_transf_2"/>
    <property type="match status" value="1"/>
</dbReference>
<dbReference type="InterPro" id="IPR029044">
    <property type="entry name" value="Nucleotide-diphossugar_trans"/>
</dbReference>
<gene>
    <name evidence="3" type="ORF">LVY65_00265</name>
</gene>
<organism evidence="3 4">
    <name type="scientific">Sphingomonas cremea</name>
    <dbReference type="NCBI Taxonomy" id="2904799"/>
    <lineage>
        <taxon>Bacteria</taxon>
        <taxon>Pseudomonadati</taxon>
        <taxon>Pseudomonadota</taxon>
        <taxon>Alphaproteobacteria</taxon>
        <taxon>Sphingomonadales</taxon>
        <taxon>Sphingomonadaceae</taxon>
        <taxon>Sphingomonas</taxon>
    </lineage>
</organism>
<evidence type="ECO:0000313" key="4">
    <source>
        <dbReference type="Proteomes" id="UP001139410"/>
    </source>
</evidence>
<evidence type="ECO:0000259" key="2">
    <source>
        <dbReference type="Pfam" id="PF00535"/>
    </source>
</evidence>
<dbReference type="InterPro" id="IPR001173">
    <property type="entry name" value="Glyco_trans_2-like"/>
</dbReference>
<dbReference type="PANTHER" id="PTHR43685">
    <property type="entry name" value="GLYCOSYLTRANSFERASE"/>
    <property type="match status" value="1"/>
</dbReference>
<evidence type="ECO:0000313" key="3">
    <source>
        <dbReference type="EMBL" id="MCF2513506.1"/>
    </source>
</evidence>
<reference evidence="3" key="1">
    <citation type="submission" date="2022-01" db="EMBL/GenBank/DDBJ databases">
        <authorList>
            <person name="Jo J.-H."/>
            <person name="Im W.-T."/>
        </authorList>
    </citation>
    <scope>NUCLEOTIDE SEQUENCE</scope>
    <source>
        <strain evidence="3">G124</strain>
    </source>
</reference>
<keyword evidence="4" id="KW-1185">Reference proteome</keyword>
<dbReference type="CDD" id="cd00761">
    <property type="entry name" value="Glyco_tranf_GTA_type"/>
    <property type="match status" value="1"/>
</dbReference>
<dbReference type="AlphaFoldDB" id="A0A9X1U3S8"/>
<dbReference type="EMBL" id="JAKFGM010000001">
    <property type="protein sequence ID" value="MCF2513506.1"/>
    <property type="molecule type" value="Genomic_DNA"/>
</dbReference>
<feature type="domain" description="Glycosyltransferase 2-like" evidence="2">
    <location>
        <begin position="74"/>
        <end position="176"/>
    </location>
</feature>
<sequence>MTRFAQCPLYQGHGLGRAHADGLVEDDPAVSAGNGKRSYSSSKAARTNPAARGTKHARPLQRKAANISSSPAISVVIPLYNRAALIGAAIDSVLAQEFQDFELLIVDDGSTDEGPAIVEAMEDPRVRLIRQDRNRGANAARNEGVRQARGHIVSFLDSDDYFLPNKLRIVADCFAARPGLGLMMDSFRKTRRRGRQTDCRNPTLENREELIRALFDRRIWKSTSGISVTREAALAVGLFDEELKRRQDLDFLVRVIRAVPSLSCPDVTWVKTYTDDSISANLGGFMDAFVAFWDRHPDYYDDPVLRRGFSLDLARHALRLAKLGRWSQLRESLGVVSRRVGRVNTARVLSRGAAELARLNRHRRSGGDRGHRLEGR</sequence>
<dbReference type="Gene3D" id="3.90.550.10">
    <property type="entry name" value="Spore Coat Polysaccharide Biosynthesis Protein SpsA, Chain A"/>
    <property type="match status" value="1"/>
</dbReference>
<protein>
    <submittedName>
        <fullName evidence="3">Glycosyltransferase family 2 protein</fullName>
    </submittedName>
</protein>
<accession>A0A9X1U3S8</accession>
<dbReference type="InterPro" id="IPR050834">
    <property type="entry name" value="Glycosyltransf_2"/>
</dbReference>
<dbReference type="SUPFAM" id="SSF53448">
    <property type="entry name" value="Nucleotide-diphospho-sugar transferases"/>
    <property type="match status" value="1"/>
</dbReference>
<feature type="region of interest" description="Disordered" evidence="1">
    <location>
        <begin position="26"/>
        <end position="64"/>
    </location>
</feature>
<name>A0A9X1U3S8_9SPHN</name>